<organism evidence="1 2">
    <name type="scientific">Caenorhabditis tropicalis</name>
    <dbReference type="NCBI Taxonomy" id="1561998"/>
    <lineage>
        <taxon>Eukaryota</taxon>
        <taxon>Metazoa</taxon>
        <taxon>Ecdysozoa</taxon>
        <taxon>Nematoda</taxon>
        <taxon>Chromadorea</taxon>
        <taxon>Rhabditida</taxon>
        <taxon>Rhabditina</taxon>
        <taxon>Rhabditomorpha</taxon>
        <taxon>Rhabditoidea</taxon>
        <taxon>Rhabditidae</taxon>
        <taxon>Peloderinae</taxon>
        <taxon>Caenorhabditis</taxon>
    </lineage>
</organism>
<dbReference type="Proteomes" id="UP000095282">
    <property type="component" value="Unplaced"/>
</dbReference>
<dbReference type="AlphaFoldDB" id="A0A1I7TZ19"/>
<proteinExistence type="predicted"/>
<protein>
    <submittedName>
        <fullName evidence="2">Uncharacterized protein</fullName>
    </submittedName>
</protein>
<name>A0A1I7TZ19_9PELO</name>
<sequence>MITTCETQLMAILQLKLLTREHSFFAIKSIDLKTVQNLNASCHEKCLVAWNVFNSDEPTIIHYPQDIGGTMQFFLNYP</sequence>
<dbReference type="WBParaSite" id="Csp11.Scaffold629.g13219.t1">
    <property type="protein sequence ID" value="Csp11.Scaffold629.g13219.t1"/>
    <property type="gene ID" value="Csp11.Scaffold629.g13219"/>
</dbReference>
<accession>A0A1I7TZ19</accession>
<evidence type="ECO:0000313" key="2">
    <source>
        <dbReference type="WBParaSite" id="Csp11.Scaffold629.g13219.t1"/>
    </source>
</evidence>
<evidence type="ECO:0000313" key="1">
    <source>
        <dbReference type="Proteomes" id="UP000095282"/>
    </source>
</evidence>
<reference evidence="2" key="1">
    <citation type="submission" date="2016-11" db="UniProtKB">
        <authorList>
            <consortium name="WormBaseParasite"/>
        </authorList>
    </citation>
    <scope>IDENTIFICATION</scope>
</reference>
<keyword evidence="1" id="KW-1185">Reference proteome</keyword>